<evidence type="ECO:0000256" key="5">
    <source>
        <dbReference type="ARBA" id="ARBA00022801"/>
    </source>
</evidence>
<evidence type="ECO:0000256" key="7">
    <source>
        <dbReference type="ARBA" id="ARBA00023180"/>
    </source>
</evidence>
<evidence type="ECO:0000313" key="10">
    <source>
        <dbReference type="EMBL" id="JAS58528.1"/>
    </source>
</evidence>
<dbReference type="AlphaFoldDB" id="A0A1B6G7V5"/>
<dbReference type="EC" id="3.1.3.2" evidence="3"/>
<dbReference type="SUPFAM" id="SSF53254">
    <property type="entry name" value="Phosphoglycerate mutase-like"/>
    <property type="match status" value="1"/>
</dbReference>
<dbReference type="GO" id="GO:0003993">
    <property type="term" value="F:acid phosphatase activity"/>
    <property type="evidence" value="ECO:0007669"/>
    <property type="project" value="UniProtKB-EC"/>
</dbReference>
<dbReference type="InterPro" id="IPR029033">
    <property type="entry name" value="His_PPase_superfam"/>
</dbReference>
<comment type="similarity">
    <text evidence="2">Belongs to the histidine acid phosphatase family.</text>
</comment>
<dbReference type="PANTHER" id="PTHR11567">
    <property type="entry name" value="ACID PHOSPHATASE-RELATED"/>
    <property type="match status" value="1"/>
</dbReference>
<feature type="region of interest" description="Disordered" evidence="8">
    <location>
        <begin position="29"/>
        <end position="50"/>
    </location>
</feature>
<evidence type="ECO:0000256" key="6">
    <source>
        <dbReference type="ARBA" id="ARBA00023157"/>
    </source>
</evidence>
<evidence type="ECO:0000256" key="3">
    <source>
        <dbReference type="ARBA" id="ARBA00012646"/>
    </source>
</evidence>
<keyword evidence="5" id="KW-0378">Hydrolase</keyword>
<keyword evidence="4 9" id="KW-0732">Signal</keyword>
<dbReference type="Pfam" id="PF00328">
    <property type="entry name" value="His_Phos_2"/>
    <property type="match status" value="1"/>
</dbReference>
<protein>
    <recommendedName>
        <fullName evidence="3">acid phosphatase</fullName>
        <ecNumber evidence="3">3.1.3.2</ecNumber>
    </recommendedName>
</protein>
<evidence type="ECO:0000256" key="9">
    <source>
        <dbReference type="SAM" id="SignalP"/>
    </source>
</evidence>
<dbReference type="PANTHER" id="PTHR11567:SF211">
    <property type="entry name" value="PROSTATIC ACID PHOSPHATASE"/>
    <property type="match status" value="1"/>
</dbReference>
<dbReference type="InterPro" id="IPR033379">
    <property type="entry name" value="Acid_Pase_AS"/>
</dbReference>
<evidence type="ECO:0000256" key="2">
    <source>
        <dbReference type="ARBA" id="ARBA00005375"/>
    </source>
</evidence>
<name>A0A1B6G7V5_9HEMI</name>
<dbReference type="PROSITE" id="PS00616">
    <property type="entry name" value="HIS_ACID_PHOSPHAT_1"/>
    <property type="match status" value="1"/>
</dbReference>
<accession>A0A1B6G7V5</accession>
<dbReference type="Gene3D" id="3.40.50.1240">
    <property type="entry name" value="Phosphoglycerate mutase-like"/>
    <property type="match status" value="1"/>
</dbReference>
<evidence type="ECO:0000256" key="4">
    <source>
        <dbReference type="ARBA" id="ARBA00022729"/>
    </source>
</evidence>
<feature type="signal peptide" evidence="9">
    <location>
        <begin position="1"/>
        <end position="17"/>
    </location>
</feature>
<dbReference type="CDD" id="cd07061">
    <property type="entry name" value="HP_HAP_like"/>
    <property type="match status" value="1"/>
</dbReference>
<dbReference type="InterPro" id="IPR000560">
    <property type="entry name" value="His_Pase_clade-2"/>
</dbReference>
<keyword evidence="6" id="KW-1015">Disulfide bond</keyword>
<keyword evidence="7" id="KW-0325">Glycoprotein</keyword>
<dbReference type="EMBL" id="GECZ01011241">
    <property type="protein sequence ID" value="JAS58528.1"/>
    <property type="molecule type" value="Transcribed_RNA"/>
</dbReference>
<organism evidence="10">
    <name type="scientific">Cuerna arida</name>
    <dbReference type="NCBI Taxonomy" id="1464854"/>
    <lineage>
        <taxon>Eukaryota</taxon>
        <taxon>Metazoa</taxon>
        <taxon>Ecdysozoa</taxon>
        <taxon>Arthropoda</taxon>
        <taxon>Hexapoda</taxon>
        <taxon>Insecta</taxon>
        <taxon>Pterygota</taxon>
        <taxon>Neoptera</taxon>
        <taxon>Paraneoptera</taxon>
        <taxon>Hemiptera</taxon>
        <taxon>Auchenorrhyncha</taxon>
        <taxon>Membracoidea</taxon>
        <taxon>Cicadellidae</taxon>
        <taxon>Cicadellinae</taxon>
        <taxon>Proconiini</taxon>
        <taxon>Cuerna</taxon>
    </lineage>
</organism>
<dbReference type="InterPro" id="IPR050645">
    <property type="entry name" value="Histidine_acid_phosphatase"/>
</dbReference>
<sequence length="416" mass="46934">MPTGLFWLSTVTVVVLAVTFKLTNNPVRVDQNNAANPEDHAAPSGANATGTRSVPTLQFVAVVTRHGNRAPLFTFPTSLYQSNDTSVWPYGAGELTQSGRVQMYKLGQKIRSLYNGFLDQAYHPKDFKAFSSFSGRALQSAELFLAGLFPPAGYQVWNEHLLWQPVPVFPSFLDHLEMVFIDGKNLCPRFKEAQKKSLMEAEIIYHSSLTTFVDYVLPYTGIDVHQVSKKIGSAYKIQIVFLVWESLVHAAIHNLPIPDWAASMYPEPLTSLVVKFYYAAAIGSYEQTKYLEGELYQEIINQMQSKVTNTLDPDRRMYYYSGHDYTLMGLLTILGQQAEDLGYINTASAVIYELHRHPHDGHFYVQVLFIDGGSPDGDPKEVSIPGYDFSCDFNLMLHITEKYHNISDWQKECNAI</sequence>
<feature type="chain" id="PRO_5008583472" description="acid phosphatase" evidence="9">
    <location>
        <begin position="18"/>
        <end position="416"/>
    </location>
</feature>
<proteinExistence type="inferred from homology"/>
<reference evidence="10" key="1">
    <citation type="submission" date="2015-11" db="EMBL/GenBank/DDBJ databases">
        <title>De novo transcriptome assembly of four potential Pierce s Disease insect vectors from Arizona vineyards.</title>
        <authorList>
            <person name="Tassone E.E."/>
        </authorList>
    </citation>
    <scope>NUCLEOTIDE SEQUENCE</scope>
</reference>
<evidence type="ECO:0000256" key="1">
    <source>
        <dbReference type="ARBA" id="ARBA00000032"/>
    </source>
</evidence>
<evidence type="ECO:0000256" key="8">
    <source>
        <dbReference type="SAM" id="MobiDB-lite"/>
    </source>
</evidence>
<gene>
    <name evidence="10" type="ORF">g.19103</name>
</gene>
<comment type="catalytic activity">
    <reaction evidence="1">
        <text>a phosphate monoester + H2O = an alcohol + phosphate</text>
        <dbReference type="Rhea" id="RHEA:15017"/>
        <dbReference type="ChEBI" id="CHEBI:15377"/>
        <dbReference type="ChEBI" id="CHEBI:30879"/>
        <dbReference type="ChEBI" id="CHEBI:43474"/>
        <dbReference type="ChEBI" id="CHEBI:67140"/>
        <dbReference type="EC" id="3.1.3.2"/>
    </reaction>
</comment>